<gene>
    <name evidence="1" type="ORF">BTM25_06250</name>
</gene>
<comment type="caution">
    <text evidence="1">The sequence shown here is derived from an EMBL/GenBank/DDBJ whole genome shotgun (WGS) entry which is preliminary data.</text>
</comment>
<dbReference type="AlphaFoldDB" id="A0A2P4UMF4"/>
<reference evidence="1 2" key="1">
    <citation type="journal article" date="2017" name="Chemistry">
        <title>Isolation, Biosynthesis and Chemical Modifications of Rubterolones A-F: Rare Tropolone Alkaloids from Actinomadura sp. 5-2.</title>
        <authorList>
            <person name="Guo H."/>
            <person name="Benndorf R."/>
            <person name="Leichnitz D."/>
            <person name="Klassen J.L."/>
            <person name="Vollmers J."/>
            <person name="Gorls H."/>
            <person name="Steinacker M."/>
            <person name="Weigel C."/>
            <person name="Dahse H.M."/>
            <person name="Kaster A.K."/>
            <person name="de Beer Z.W."/>
            <person name="Poulsen M."/>
            <person name="Beemelmanns C."/>
        </authorList>
    </citation>
    <scope>NUCLEOTIDE SEQUENCE [LARGE SCALE GENOMIC DNA]</scope>
    <source>
        <strain evidence="1 2">5-2</strain>
    </source>
</reference>
<proteinExistence type="predicted"/>
<sequence length="61" mass="6187">MNPEQIAGDCRNGDCPAAFDTRDGNVAVRGVPLTGIHAGDGELIVSVPAEIIKEAARALGG</sequence>
<protein>
    <submittedName>
        <fullName evidence="1">Uncharacterized protein</fullName>
    </submittedName>
</protein>
<organism evidence="1 2">
    <name type="scientific">Actinomadura rubteroloni</name>
    <dbReference type="NCBI Taxonomy" id="1926885"/>
    <lineage>
        <taxon>Bacteria</taxon>
        <taxon>Bacillati</taxon>
        <taxon>Actinomycetota</taxon>
        <taxon>Actinomycetes</taxon>
        <taxon>Streptosporangiales</taxon>
        <taxon>Thermomonosporaceae</taxon>
        <taxon>Actinomadura</taxon>
    </lineage>
</organism>
<dbReference type="EMBL" id="MTBP01000001">
    <property type="protein sequence ID" value="POM26231.1"/>
    <property type="molecule type" value="Genomic_DNA"/>
</dbReference>
<dbReference type="Proteomes" id="UP000242367">
    <property type="component" value="Unassembled WGS sequence"/>
</dbReference>
<dbReference type="RefSeq" id="WP_103561230.1">
    <property type="nucleotide sequence ID" value="NZ_MTBP01000001.1"/>
</dbReference>
<evidence type="ECO:0000313" key="2">
    <source>
        <dbReference type="Proteomes" id="UP000242367"/>
    </source>
</evidence>
<keyword evidence="2" id="KW-1185">Reference proteome</keyword>
<name>A0A2P4UMF4_9ACTN</name>
<evidence type="ECO:0000313" key="1">
    <source>
        <dbReference type="EMBL" id="POM26231.1"/>
    </source>
</evidence>
<accession>A0A2P4UMF4</accession>